<dbReference type="SUPFAM" id="SSF158472">
    <property type="entry name" value="HAMP domain-like"/>
    <property type="match status" value="1"/>
</dbReference>
<evidence type="ECO:0000313" key="20">
    <source>
        <dbReference type="EMBL" id="RRJ62885.1"/>
    </source>
</evidence>
<dbReference type="InterPro" id="IPR003661">
    <property type="entry name" value="HisK_dim/P_dom"/>
</dbReference>
<evidence type="ECO:0000256" key="6">
    <source>
        <dbReference type="ARBA" id="ARBA00022679"/>
    </source>
</evidence>
<dbReference type="GO" id="GO:0005886">
    <property type="term" value="C:plasma membrane"/>
    <property type="evidence" value="ECO:0007669"/>
    <property type="project" value="UniProtKB-SubCell"/>
</dbReference>
<keyword evidence="9 20" id="KW-0418">Kinase</keyword>
<dbReference type="FunFam" id="1.10.287.130:FF:000001">
    <property type="entry name" value="Two-component sensor histidine kinase"/>
    <property type="match status" value="1"/>
</dbReference>
<dbReference type="PANTHER" id="PTHR45528">
    <property type="entry name" value="SENSOR HISTIDINE KINASE CPXA"/>
    <property type="match status" value="1"/>
</dbReference>
<dbReference type="InterPro" id="IPR004358">
    <property type="entry name" value="Sig_transdc_His_kin-like_C"/>
</dbReference>
<keyword evidence="5" id="KW-0597">Phosphoprotein</keyword>
<protein>
    <recommendedName>
        <fullName evidence="16">Heme sensor protein HssS</fullName>
        <ecNumber evidence="3">2.7.13.3</ecNumber>
    </recommendedName>
</protein>
<dbReference type="AlphaFoldDB" id="A0A3P3TXP9"/>
<comment type="subcellular location">
    <subcellularLocation>
        <location evidence="2">Cell membrane</location>
        <topology evidence="2">Multi-pass membrane protein</topology>
    </subcellularLocation>
</comment>
<dbReference type="PROSITE" id="PS50885">
    <property type="entry name" value="HAMP"/>
    <property type="match status" value="1"/>
</dbReference>
<evidence type="ECO:0000256" key="11">
    <source>
        <dbReference type="ARBA" id="ARBA00022989"/>
    </source>
</evidence>
<sequence length="452" mass="51011">MIKSLYVRIVVMFLVAILVSLMTSMMVIGYLYQREIRDQTQDYLIMLGQSLIRIFDRVGYDSRALVMDDIKDLTNMVSMQIFDGSLSEEKYGSEPAVDVSREQVERVLQGETLKGITTEGHIYVGLPIGHQGQTYAMFIEPSSNSRLSYPIGGMILTGIAILMVGGSLFFVVEAAFLIQPLRKMTEATKRMAKGDFSSDLKARRKDELGVLVQSFDEMRRQLRQIEEMRQDFVSNVSHEIQSPLTSIRGFAKALKENETLGRAEQGRYLDIIIAESERMSRMSDNLLQLASLESKHHPFHPVTFRLDEQIRQTAVALEPQWSAKSIAIDLELPVVKIYGDRDQLDRVWINLLGNSIRFTPEGGKIAISVRRGVHQVSVTVKDTGIGIAPEDQTHIFERFYKADRSRNRVYNGNGLGLAIVKKIVDLHHGHIEVRSEPGIGTEITVTLPSYAF</sequence>
<evidence type="ECO:0000259" key="19">
    <source>
        <dbReference type="PROSITE" id="PS50885"/>
    </source>
</evidence>
<dbReference type="Pfam" id="PF00672">
    <property type="entry name" value="HAMP"/>
    <property type="match status" value="1"/>
</dbReference>
<comment type="function">
    <text evidence="15">Member of the two-component regulatory system HssS/HssR involved in intracellular heme homeostasis and tempering of staphylococcal virulence. HssS functions as a heme sensor histidine kinase which is autophosphorylated at a histidine residue and transfers its phosphate group to an aspartate residue of HssR. HssR/HssS activates the expression of hrtAB, an efflux pump, in response to extracellular heme, hemin, hemoglobin or blood.</text>
</comment>
<dbReference type="GO" id="GO:0005524">
    <property type="term" value="F:ATP binding"/>
    <property type="evidence" value="ECO:0007669"/>
    <property type="project" value="UniProtKB-KW"/>
</dbReference>
<dbReference type="InterPro" id="IPR003594">
    <property type="entry name" value="HATPase_dom"/>
</dbReference>
<dbReference type="SUPFAM" id="SSF47384">
    <property type="entry name" value="Homodimeric domain of signal transducing histidine kinase"/>
    <property type="match status" value="1"/>
</dbReference>
<feature type="transmembrane region" description="Helical" evidence="17">
    <location>
        <begin position="155"/>
        <end position="178"/>
    </location>
</feature>
<feature type="transmembrane region" description="Helical" evidence="17">
    <location>
        <begin position="6"/>
        <end position="32"/>
    </location>
</feature>
<dbReference type="EC" id="2.7.13.3" evidence="3"/>
<keyword evidence="11 17" id="KW-1133">Transmembrane helix</keyword>
<dbReference type="SMART" id="SM00387">
    <property type="entry name" value="HATPase_c"/>
    <property type="match status" value="1"/>
</dbReference>
<dbReference type="CDD" id="cd00082">
    <property type="entry name" value="HisKA"/>
    <property type="match status" value="1"/>
</dbReference>
<dbReference type="PANTHER" id="PTHR45528:SF11">
    <property type="entry name" value="HISTIDINE KINASE"/>
    <property type="match status" value="1"/>
</dbReference>
<evidence type="ECO:0000256" key="15">
    <source>
        <dbReference type="ARBA" id="ARBA00037219"/>
    </source>
</evidence>
<evidence type="ECO:0000256" key="14">
    <source>
        <dbReference type="ARBA" id="ARBA00023136"/>
    </source>
</evidence>
<keyword evidence="8" id="KW-0547">Nucleotide-binding</keyword>
<keyword evidence="12" id="KW-0902">Two-component regulatory system</keyword>
<evidence type="ECO:0000313" key="21">
    <source>
        <dbReference type="Proteomes" id="UP000267017"/>
    </source>
</evidence>
<keyword evidence="4" id="KW-1003">Cell membrane</keyword>
<name>A0A3P3TXP9_9BACL</name>
<organism evidence="20 21">
    <name type="scientific">Paenibacillus oralis</name>
    <dbReference type="NCBI Taxonomy" id="2490856"/>
    <lineage>
        <taxon>Bacteria</taxon>
        <taxon>Bacillati</taxon>
        <taxon>Bacillota</taxon>
        <taxon>Bacilli</taxon>
        <taxon>Bacillales</taxon>
        <taxon>Paenibacillaceae</taxon>
        <taxon>Paenibacillus</taxon>
    </lineage>
</organism>
<evidence type="ECO:0000256" key="7">
    <source>
        <dbReference type="ARBA" id="ARBA00022692"/>
    </source>
</evidence>
<dbReference type="SMART" id="SM00304">
    <property type="entry name" value="HAMP"/>
    <property type="match status" value="1"/>
</dbReference>
<keyword evidence="7 17" id="KW-0812">Transmembrane</keyword>
<dbReference type="InterPro" id="IPR003660">
    <property type="entry name" value="HAMP_dom"/>
</dbReference>
<keyword evidence="14 17" id="KW-0472">Membrane</keyword>
<evidence type="ECO:0000256" key="1">
    <source>
        <dbReference type="ARBA" id="ARBA00000085"/>
    </source>
</evidence>
<dbReference type="OrthoDB" id="9813151at2"/>
<dbReference type="InterPro" id="IPR050398">
    <property type="entry name" value="HssS/ArlS-like"/>
</dbReference>
<evidence type="ECO:0000256" key="5">
    <source>
        <dbReference type="ARBA" id="ARBA00022553"/>
    </source>
</evidence>
<dbReference type="EMBL" id="RRCN01000001">
    <property type="protein sequence ID" value="RRJ62885.1"/>
    <property type="molecule type" value="Genomic_DNA"/>
</dbReference>
<evidence type="ECO:0000256" key="12">
    <source>
        <dbReference type="ARBA" id="ARBA00023012"/>
    </source>
</evidence>
<dbReference type="Pfam" id="PF02518">
    <property type="entry name" value="HATPase_c"/>
    <property type="match status" value="1"/>
</dbReference>
<dbReference type="PROSITE" id="PS50109">
    <property type="entry name" value="HIS_KIN"/>
    <property type="match status" value="1"/>
</dbReference>
<feature type="domain" description="Histidine kinase" evidence="18">
    <location>
        <begin position="235"/>
        <end position="451"/>
    </location>
</feature>
<comment type="catalytic activity">
    <reaction evidence="1">
        <text>ATP + protein L-histidine = ADP + protein N-phospho-L-histidine.</text>
        <dbReference type="EC" id="2.7.13.3"/>
    </reaction>
</comment>
<evidence type="ECO:0000256" key="9">
    <source>
        <dbReference type="ARBA" id="ARBA00022777"/>
    </source>
</evidence>
<comment type="caution">
    <text evidence="20">The sequence shown here is derived from an EMBL/GenBank/DDBJ whole genome shotgun (WGS) entry which is preliminary data.</text>
</comment>
<dbReference type="Gene3D" id="3.30.565.10">
    <property type="entry name" value="Histidine kinase-like ATPase, C-terminal domain"/>
    <property type="match status" value="1"/>
</dbReference>
<dbReference type="InterPro" id="IPR005467">
    <property type="entry name" value="His_kinase_dom"/>
</dbReference>
<keyword evidence="13" id="KW-0843">Virulence</keyword>
<dbReference type="GO" id="GO:0000155">
    <property type="term" value="F:phosphorelay sensor kinase activity"/>
    <property type="evidence" value="ECO:0007669"/>
    <property type="project" value="InterPro"/>
</dbReference>
<dbReference type="SUPFAM" id="SSF55874">
    <property type="entry name" value="ATPase domain of HSP90 chaperone/DNA topoisomerase II/histidine kinase"/>
    <property type="match status" value="1"/>
</dbReference>
<evidence type="ECO:0000256" key="13">
    <source>
        <dbReference type="ARBA" id="ARBA00023026"/>
    </source>
</evidence>
<evidence type="ECO:0000259" key="18">
    <source>
        <dbReference type="PROSITE" id="PS50109"/>
    </source>
</evidence>
<dbReference type="Proteomes" id="UP000267017">
    <property type="component" value="Unassembled WGS sequence"/>
</dbReference>
<dbReference type="Pfam" id="PF00512">
    <property type="entry name" value="HisKA"/>
    <property type="match status" value="1"/>
</dbReference>
<dbReference type="CDD" id="cd00075">
    <property type="entry name" value="HATPase"/>
    <property type="match status" value="1"/>
</dbReference>
<evidence type="ECO:0000256" key="4">
    <source>
        <dbReference type="ARBA" id="ARBA00022475"/>
    </source>
</evidence>
<dbReference type="CDD" id="cd06225">
    <property type="entry name" value="HAMP"/>
    <property type="match status" value="1"/>
</dbReference>
<evidence type="ECO:0000256" key="17">
    <source>
        <dbReference type="SAM" id="Phobius"/>
    </source>
</evidence>
<proteinExistence type="predicted"/>
<evidence type="ECO:0000256" key="8">
    <source>
        <dbReference type="ARBA" id="ARBA00022741"/>
    </source>
</evidence>
<evidence type="ECO:0000256" key="3">
    <source>
        <dbReference type="ARBA" id="ARBA00012438"/>
    </source>
</evidence>
<dbReference type="InterPro" id="IPR036890">
    <property type="entry name" value="HATPase_C_sf"/>
</dbReference>
<dbReference type="Gene3D" id="6.10.340.10">
    <property type="match status" value="1"/>
</dbReference>
<feature type="domain" description="HAMP" evidence="19">
    <location>
        <begin position="175"/>
        <end position="227"/>
    </location>
</feature>
<reference evidence="20 21" key="1">
    <citation type="submission" date="2018-11" db="EMBL/GenBank/DDBJ databases">
        <title>Genome sequencing of Paenibacillus sp. KCOM 3021 (= ChDC PVNT-B20).</title>
        <authorList>
            <person name="Kook J.-K."/>
            <person name="Park S.-N."/>
            <person name="Lim Y.K."/>
        </authorList>
    </citation>
    <scope>NUCLEOTIDE SEQUENCE [LARGE SCALE GENOMIC DNA]</scope>
    <source>
        <strain evidence="20 21">KCOM 3021</strain>
    </source>
</reference>
<accession>A0A3P3TXP9</accession>
<gene>
    <name evidence="20" type="ORF">EHV15_07985</name>
</gene>
<keyword evidence="6" id="KW-0808">Transferase</keyword>
<dbReference type="PRINTS" id="PR00344">
    <property type="entry name" value="BCTRLSENSOR"/>
</dbReference>
<evidence type="ECO:0000256" key="2">
    <source>
        <dbReference type="ARBA" id="ARBA00004651"/>
    </source>
</evidence>
<dbReference type="FunFam" id="3.30.565.10:FF:000006">
    <property type="entry name" value="Sensor histidine kinase WalK"/>
    <property type="match status" value="1"/>
</dbReference>
<evidence type="ECO:0000256" key="16">
    <source>
        <dbReference type="ARBA" id="ARBA00040841"/>
    </source>
</evidence>
<evidence type="ECO:0000256" key="10">
    <source>
        <dbReference type="ARBA" id="ARBA00022840"/>
    </source>
</evidence>
<dbReference type="Gene3D" id="1.10.287.130">
    <property type="match status" value="1"/>
</dbReference>
<dbReference type="SMART" id="SM00388">
    <property type="entry name" value="HisKA"/>
    <property type="match status" value="1"/>
</dbReference>
<keyword evidence="21" id="KW-1185">Reference proteome</keyword>
<dbReference type="RefSeq" id="WP_128630770.1">
    <property type="nucleotide sequence ID" value="NZ_RRCN01000001.1"/>
</dbReference>
<keyword evidence="10" id="KW-0067">ATP-binding</keyword>
<dbReference type="InterPro" id="IPR036097">
    <property type="entry name" value="HisK_dim/P_sf"/>
</dbReference>